<dbReference type="EMBL" id="CP095474">
    <property type="protein sequence ID" value="URN17352.1"/>
    <property type="molecule type" value="Genomic_DNA"/>
</dbReference>
<gene>
    <name evidence="2" type="ORF">MW084_17070</name>
</gene>
<dbReference type="RefSeq" id="WP_275563662.1">
    <property type="nucleotide sequence ID" value="NZ_CP095474.1"/>
</dbReference>
<organism evidence="2 3">
    <name type="scientific">Streptomyces sudanensis</name>
    <dbReference type="NCBI Taxonomy" id="436397"/>
    <lineage>
        <taxon>Bacteria</taxon>
        <taxon>Bacillati</taxon>
        <taxon>Actinomycetota</taxon>
        <taxon>Actinomycetes</taxon>
        <taxon>Kitasatosporales</taxon>
        <taxon>Streptomycetaceae</taxon>
        <taxon>Streptomyces</taxon>
    </lineage>
</organism>
<evidence type="ECO:0000313" key="3">
    <source>
        <dbReference type="Proteomes" id="UP001056383"/>
    </source>
</evidence>
<feature type="compositionally biased region" description="Low complexity" evidence="1">
    <location>
        <begin position="1054"/>
        <end position="1078"/>
    </location>
</feature>
<reference evidence="2" key="1">
    <citation type="submission" date="2022-04" db="EMBL/GenBank/DDBJ databases">
        <title>Systematic whole-genome sequencing reveals an unexpected diversity among actinomycetoma pathogens and provides insights into their antibacterial susceptibilities.</title>
        <authorList>
            <person name="Watson A.K."/>
            <person name="Kepplinger B."/>
            <person name="Bakhiet S.M."/>
            <person name="Mhmoud N.A."/>
            <person name="Chapman J."/>
            <person name="Allenby N."/>
            <person name="Mickiewicz K."/>
            <person name="Goodfellow M."/>
            <person name="Fahal A.H."/>
            <person name="Errington J."/>
        </authorList>
    </citation>
    <scope>NUCLEOTIDE SEQUENCE</scope>
    <source>
        <strain evidence="2">SD 504</strain>
    </source>
</reference>
<name>A0ABY4TEI4_9ACTN</name>
<protein>
    <recommendedName>
        <fullName evidence="4">Tubulin like</fullName>
    </recommendedName>
</protein>
<evidence type="ECO:0000313" key="2">
    <source>
        <dbReference type="EMBL" id="URN17352.1"/>
    </source>
</evidence>
<feature type="region of interest" description="Disordered" evidence="1">
    <location>
        <begin position="1040"/>
        <end position="1271"/>
    </location>
</feature>
<feature type="region of interest" description="Disordered" evidence="1">
    <location>
        <begin position="528"/>
        <end position="549"/>
    </location>
</feature>
<proteinExistence type="predicted"/>
<accession>A0ABY4TEI4</accession>
<feature type="compositionally biased region" description="Basic and acidic residues" evidence="1">
    <location>
        <begin position="1119"/>
        <end position="1146"/>
    </location>
</feature>
<dbReference type="InterPro" id="IPR025904">
    <property type="entry name" value="Tubulin-like"/>
</dbReference>
<evidence type="ECO:0000256" key="1">
    <source>
        <dbReference type="SAM" id="MobiDB-lite"/>
    </source>
</evidence>
<sequence>MKIYQPMLFVGLGGTGGRIGAELERSLRRELCGPDGTWLVDGGRRAPYQLPDCLQFVYADFSETDQKGHPRFSRKGSEAAAYARTSHMVGDLLPAEFESSPDVTRMLRVGLHRETRDWLPPDTREPRVAPLHSGAGQLPTVGRAALFATLRGGLEPVLGPLRAAIGAIGTSAGDLQRLGGGRIRGCDVFVAFSVAGGTGAGIYHDFLHLVGHEFRNARVPGVKIYPLVVMPSAFPPGAGGGREAELNGARALVDISRLVDDQNMPGADAAVGDVEHRSRISVRYPGDTVVRLRASTVQTAFLFGKPTVIRREDLRRSITALVTSLIGTELSDRSGASQDDYQSFAESFVNKGVERSSHAASGIGYRSMSTTLAASLTVPVDDLAEIVAARLLAQAVRGMEERARKPAENGTERVREMFRHARVEALWNRAAPDVPDPEVPPRGSRAVTLALHNRRGDMEDALARLERELTREMPRTAEEFQPGGAVRKVLGAYGPFGVAAVVRGLRGHPERVAEAGFAGMLENRCGEPRRPPHVQRSAPQVPRIKGGAGGLVPARWSDPDVREARTEQDDWYRWRAHALWHRAWREHESRWRPVLDHAVQELAELADALRGHAQEEGKSFAARRRELYRDDRTGVCYLLPPQNSLRVFYDDVVRRLGRDLHLPEENTDPADIVDALVDSSHWLRALEAVRHSHGAAVKEVKQVLEQRVKALFGEKGNNLNDRPLLPSMELLLRAAAGDEAAEAGVDGRWLEQFRAQIAGLLPVGFTPDGNGPLKVLITFPRGEADGRTSEYLEKALHLPPHVKTERHPVDSESITVVLFRSGMSLTDVSEVRGLLKLWSEAREAGRSDDFLPWRQRLGYRDDWLVSTEEDRQHILHRVLCAMWNGLVGHDGDPASPDVVRIRLQRGESATMALRVEPFDGQLSSWAGLLRAYERTALLEEESIIGVFCERLMNMQPAGLATAPVRPAPLFLRFVEEIAPRELDRLDELTARWGPEEWLEPLRAFWTETLPGALDRPFQTEARSSAGTLRALYERYRRGLEEQAAAPPPDPSPHRPGSGPRYEPGPRYGSGPGPESRSGSGSGHAPPYESRYDSGSGSGHDSGTEAGHEPGSGSGYEPRSGAESRHGSGHDSRHDSGYGYGSRHDSRSGYGSRSDSGYDPGHGSWPGADSDPESRRDSGAGSGSGYEPGSGTESRRDPRPDSGSWAESRRDPGSGTGSGPGSGSRHEPRSGPFPESFPEPFPEPRNGRDPEPAPTEPQPGTGRAPLYPWDEE</sequence>
<keyword evidence="3" id="KW-1185">Reference proteome</keyword>
<feature type="compositionally biased region" description="Low complexity" evidence="1">
    <location>
        <begin position="1147"/>
        <end position="1160"/>
    </location>
</feature>
<dbReference type="Pfam" id="PF13809">
    <property type="entry name" value="Tubulin_2"/>
    <property type="match status" value="1"/>
</dbReference>
<dbReference type="Proteomes" id="UP001056383">
    <property type="component" value="Chromosome"/>
</dbReference>
<evidence type="ECO:0008006" key="4">
    <source>
        <dbReference type="Google" id="ProtNLM"/>
    </source>
</evidence>